<name>A0A3B0ZVQ6_9ZZZZ</name>
<dbReference type="EMBL" id="UOFR01000052">
    <property type="protein sequence ID" value="VAW97645.1"/>
    <property type="molecule type" value="Genomic_DNA"/>
</dbReference>
<organism evidence="1">
    <name type="scientific">hydrothermal vent metagenome</name>
    <dbReference type="NCBI Taxonomy" id="652676"/>
    <lineage>
        <taxon>unclassified sequences</taxon>
        <taxon>metagenomes</taxon>
        <taxon>ecological metagenomes</taxon>
    </lineage>
</organism>
<protein>
    <recommendedName>
        <fullName evidence="2">DUF302 domain-containing protein</fullName>
    </recommendedName>
</protein>
<dbReference type="InterPro" id="IPR035923">
    <property type="entry name" value="TT1751-like_sf"/>
</dbReference>
<dbReference type="AlphaFoldDB" id="A0A3B0ZVQ6"/>
<evidence type="ECO:0008006" key="2">
    <source>
        <dbReference type="Google" id="ProtNLM"/>
    </source>
</evidence>
<accession>A0A3B0ZVQ6</accession>
<sequence>MKLTMLRVFALLVGLSLTAASVAEDIFMTRTQQTFPEAMLELQQKIKSHGYTLSRVQRVDIGLTKSGYKTDKYRVVFFGKAEEIKWVGDTYPEWVPYLPLKIAIFSEAQDTLLITSDPEKIFFSEDAKFKKIISQWKKDISSIFHEMAD</sequence>
<gene>
    <name evidence="1" type="ORF">MNBD_GAMMA21-2164</name>
</gene>
<proteinExistence type="predicted"/>
<dbReference type="Gene3D" id="3.30.310.70">
    <property type="entry name" value="TT1751-like domain"/>
    <property type="match status" value="1"/>
</dbReference>
<reference evidence="1" key="1">
    <citation type="submission" date="2018-06" db="EMBL/GenBank/DDBJ databases">
        <authorList>
            <person name="Zhirakovskaya E."/>
        </authorList>
    </citation>
    <scope>NUCLEOTIDE SEQUENCE</scope>
</reference>
<evidence type="ECO:0000313" key="1">
    <source>
        <dbReference type="EMBL" id="VAW97645.1"/>
    </source>
</evidence>
<dbReference type="SUPFAM" id="SSF103247">
    <property type="entry name" value="TT1751-like"/>
    <property type="match status" value="1"/>
</dbReference>